<protein>
    <submittedName>
        <fullName evidence="3">Deazaflavin-dependent oxidoreductase (Nitroreductase family)</fullName>
    </submittedName>
</protein>
<dbReference type="InterPro" id="IPR012349">
    <property type="entry name" value="Split_barrel_FMN-bd"/>
</dbReference>
<comment type="caution">
    <text evidence="3">The sequence shown here is derived from an EMBL/GenBank/DDBJ whole genome shotgun (WGS) entry which is preliminary data.</text>
</comment>
<dbReference type="RefSeq" id="WP_343067627.1">
    <property type="nucleotide sequence ID" value="NZ_JACHWY010000003.1"/>
</dbReference>
<dbReference type="EMBL" id="JACHWY010000003">
    <property type="protein sequence ID" value="MBB3048726.1"/>
    <property type="molecule type" value="Genomic_DNA"/>
</dbReference>
<evidence type="ECO:0000256" key="1">
    <source>
        <dbReference type="ARBA" id="ARBA00008710"/>
    </source>
</evidence>
<keyword evidence="4" id="KW-1185">Reference proteome</keyword>
<evidence type="ECO:0000313" key="3">
    <source>
        <dbReference type="EMBL" id="MBB3048726.1"/>
    </source>
</evidence>
<dbReference type="PANTHER" id="PTHR39428:SF3">
    <property type="entry name" value="DEAZAFLAVIN-DEPENDENT NITROREDUCTASE"/>
    <property type="match status" value="1"/>
</dbReference>
<accession>A0A7W4W768</accession>
<dbReference type="GO" id="GO:0070967">
    <property type="term" value="F:coenzyme F420 binding"/>
    <property type="evidence" value="ECO:0007669"/>
    <property type="project" value="TreeGrafter"/>
</dbReference>
<dbReference type="GO" id="GO:0016491">
    <property type="term" value="F:oxidoreductase activity"/>
    <property type="evidence" value="ECO:0007669"/>
    <property type="project" value="InterPro"/>
</dbReference>
<dbReference type="AlphaFoldDB" id="A0A7W4W768"/>
<reference evidence="3 4" key="1">
    <citation type="submission" date="2020-08" db="EMBL/GenBank/DDBJ databases">
        <title>Genomic Encyclopedia of Type Strains, Phase III (KMG-III): the genomes of soil and plant-associated and newly described type strains.</title>
        <authorList>
            <person name="Whitman W."/>
        </authorList>
    </citation>
    <scope>NUCLEOTIDE SEQUENCE [LARGE SCALE GENOMIC DNA]</scope>
    <source>
        <strain evidence="3 4">CECT 8654</strain>
    </source>
</reference>
<dbReference type="Pfam" id="PF04075">
    <property type="entry name" value="F420H2_quin_red"/>
    <property type="match status" value="1"/>
</dbReference>
<evidence type="ECO:0000256" key="2">
    <source>
        <dbReference type="ARBA" id="ARBA00049106"/>
    </source>
</evidence>
<sequence length="164" mass="18750">MIEYDYVKTKRADVKPIPQENFKTIKKVMKWVTAANVWVFKKSKGKLWKNFPGGYPICVVGMKGAKSGQWREVALIHLPEGDNCYLVASQGGMDRNPVWYNNIKTNPDITIMHGGVTRKMRARQISEEEKAAAWPHLCSLYPDFDEYQARTDRAIPVFLCEPVG</sequence>
<dbReference type="Gene3D" id="2.30.110.10">
    <property type="entry name" value="Electron Transport, Fmn-binding Protein, Chain A"/>
    <property type="match status" value="1"/>
</dbReference>
<name>A0A7W4W768_9GAMM</name>
<dbReference type="Proteomes" id="UP000537130">
    <property type="component" value="Unassembled WGS sequence"/>
</dbReference>
<proteinExistence type="inferred from homology"/>
<gene>
    <name evidence="3" type="ORF">FHR99_003000</name>
</gene>
<dbReference type="PANTHER" id="PTHR39428">
    <property type="entry name" value="F420H(2)-DEPENDENT QUINONE REDUCTASE RV1261C"/>
    <property type="match status" value="1"/>
</dbReference>
<organism evidence="3 4">
    <name type="scientific">Litorivivens lipolytica</name>
    <dbReference type="NCBI Taxonomy" id="1524264"/>
    <lineage>
        <taxon>Bacteria</taxon>
        <taxon>Pseudomonadati</taxon>
        <taxon>Pseudomonadota</taxon>
        <taxon>Gammaproteobacteria</taxon>
        <taxon>Litorivivens</taxon>
    </lineage>
</organism>
<comment type="catalytic activity">
    <reaction evidence="2">
        <text>oxidized coenzyme F420-(gamma-L-Glu)(n) + a quinol + H(+) = reduced coenzyme F420-(gamma-L-Glu)(n) + a quinone</text>
        <dbReference type="Rhea" id="RHEA:39663"/>
        <dbReference type="Rhea" id="RHEA-COMP:12939"/>
        <dbReference type="Rhea" id="RHEA-COMP:14378"/>
        <dbReference type="ChEBI" id="CHEBI:15378"/>
        <dbReference type="ChEBI" id="CHEBI:24646"/>
        <dbReference type="ChEBI" id="CHEBI:132124"/>
        <dbReference type="ChEBI" id="CHEBI:133980"/>
        <dbReference type="ChEBI" id="CHEBI:139511"/>
    </reaction>
</comment>
<dbReference type="NCBIfam" id="TIGR00026">
    <property type="entry name" value="hi_GC_TIGR00026"/>
    <property type="match status" value="1"/>
</dbReference>
<comment type="similarity">
    <text evidence="1">Belongs to the F420H(2)-dependent quinone reductase family.</text>
</comment>
<dbReference type="InterPro" id="IPR004378">
    <property type="entry name" value="F420H2_quin_Rdtase"/>
</dbReference>
<evidence type="ECO:0000313" key="4">
    <source>
        <dbReference type="Proteomes" id="UP000537130"/>
    </source>
</evidence>
<dbReference type="GO" id="GO:0005886">
    <property type="term" value="C:plasma membrane"/>
    <property type="evidence" value="ECO:0007669"/>
    <property type="project" value="TreeGrafter"/>
</dbReference>